<sequence length="401" mass="43768">MALGTARPALPALLALIGALLPGLGGAQTSVHPLEAIIPRGGSVQVNCSTSCDHRPFLGLETQLTKKEVAQGDNWKIFELSGVQEDSTPICFSYCQAQTMVSMSLTVYLFPASEAQVRLELSGWNLHPTVTHNNDSLLATAHDKANMEEEGTQQLSCVVTLGHQSRSWQENVTIYSFPAPSLTLSEPEVSEQTVVTVECEAQAGALVMLSGGVPARLPGPRAQFQLNASAEDNGRIFFCSALLEVAGQVLHKNQTRELRVLYGPRLDKRDCLGNWTWQEGSQQTLTCQAWGNPVPELKCRRKGDNALLPIGDLRPVTREVAGTYLCQARSPRGEVTREVVVNVIYHRNYILTTILVTVAFTIGAAGLAAYFYNRQRKIQKYKLQKAQEAAAMKLNTPATPP</sequence>
<evidence type="ECO:0000313" key="15">
    <source>
        <dbReference type="RefSeq" id="XP_025771534.1"/>
    </source>
</evidence>
<dbReference type="InterPro" id="IPR007110">
    <property type="entry name" value="Ig-like_dom"/>
</dbReference>
<accession>A0A6P6H749</accession>
<dbReference type="GO" id="GO:0007155">
    <property type="term" value="P:cell adhesion"/>
    <property type="evidence" value="ECO:0007669"/>
    <property type="project" value="UniProtKB-KW"/>
</dbReference>
<dbReference type="PANTHER" id="PTHR13771:SF18">
    <property type="entry name" value="INTERCELLULAR ADHESION MOLECULE 1"/>
    <property type="match status" value="1"/>
</dbReference>
<evidence type="ECO:0000256" key="11">
    <source>
        <dbReference type="SAM" id="Phobius"/>
    </source>
</evidence>
<keyword evidence="6 11" id="KW-1133">Transmembrane helix</keyword>
<gene>
    <name evidence="15" type="primary">ICAM1</name>
</gene>
<evidence type="ECO:0000259" key="13">
    <source>
        <dbReference type="PROSITE" id="PS50835"/>
    </source>
</evidence>
<protein>
    <submittedName>
        <fullName evidence="15">Intercellular adhesion molecule 1</fullName>
    </submittedName>
</protein>
<keyword evidence="9" id="KW-0325">Glycoprotein</keyword>
<dbReference type="PROSITE" id="PS50835">
    <property type="entry name" value="IG_LIKE"/>
    <property type="match status" value="1"/>
</dbReference>
<dbReference type="FunFam" id="2.60.40.10:FF:000648">
    <property type="entry name" value="Intercellular adhesion molecule 1"/>
    <property type="match status" value="1"/>
</dbReference>
<name>A0A6P6H749_PUMCO</name>
<evidence type="ECO:0000256" key="9">
    <source>
        <dbReference type="ARBA" id="ARBA00023180"/>
    </source>
</evidence>
<keyword evidence="4" id="KW-0677">Repeat</keyword>
<keyword evidence="7 11" id="KW-0472">Membrane</keyword>
<dbReference type="SMART" id="SM00409">
    <property type="entry name" value="IG"/>
    <property type="match status" value="3"/>
</dbReference>
<feature type="transmembrane region" description="Helical" evidence="11">
    <location>
        <begin position="349"/>
        <end position="372"/>
    </location>
</feature>
<evidence type="ECO:0000256" key="1">
    <source>
        <dbReference type="ARBA" id="ARBA00004479"/>
    </source>
</evidence>
<dbReference type="FunFam" id="2.60.40.10:FF:000641">
    <property type="entry name" value="Intercellular adhesion molecule 1"/>
    <property type="match status" value="1"/>
</dbReference>
<keyword evidence="2 11" id="KW-0812">Transmembrane</keyword>
<dbReference type="InterPro" id="IPR036179">
    <property type="entry name" value="Ig-like_dom_sf"/>
</dbReference>
<reference evidence="15" key="1">
    <citation type="submission" date="2025-08" db="UniProtKB">
        <authorList>
            <consortium name="RefSeq"/>
        </authorList>
    </citation>
    <scope>IDENTIFICATION</scope>
    <source>
        <tissue evidence="15">Blood</tissue>
    </source>
</reference>
<keyword evidence="10" id="KW-0393">Immunoglobulin domain</keyword>
<feature type="chain" id="PRO_5028249415" evidence="12">
    <location>
        <begin position="28"/>
        <end position="401"/>
    </location>
</feature>
<keyword evidence="5" id="KW-0130">Cell adhesion</keyword>
<dbReference type="InterPro" id="IPR047012">
    <property type="entry name" value="ICAM_VCAM"/>
</dbReference>
<evidence type="ECO:0000256" key="6">
    <source>
        <dbReference type="ARBA" id="ARBA00022989"/>
    </source>
</evidence>
<comment type="subcellular location">
    <subcellularLocation>
        <location evidence="1">Membrane</location>
        <topology evidence="1">Single-pass type I membrane protein</topology>
    </subcellularLocation>
</comment>
<dbReference type="CTD" id="3383"/>
<keyword evidence="14" id="KW-1185">Reference proteome</keyword>
<evidence type="ECO:0000256" key="4">
    <source>
        <dbReference type="ARBA" id="ARBA00022737"/>
    </source>
</evidence>
<organism evidence="14 15">
    <name type="scientific">Puma concolor</name>
    <name type="common">Mountain lion</name>
    <name type="synonym">Felis concolor</name>
    <dbReference type="NCBI Taxonomy" id="9696"/>
    <lineage>
        <taxon>Eukaryota</taxon>
        <taxon>Metazoa</taxon>
        <taxon>Chordata</taxon>
        <taxon>Craniata</taxon>
        <taxon>Vertebrata</taxon>
        <taxon>Euteleostomi</taxon>
        <taxon>Mammalia</taxon>
        <taxon>Eutheria</taxon>
        <taxon>Laurasiatheria</taxon>
        <taxon>Carnivora</taxon>
        <taxon>Feliformia</taxon>
        <taxon>Felidae</taxon>
        <taxon>Felinae</taxon>
        <taxon>Puma</taxon>
    </lineage>
</organism>
<evidence type="ECO:0000256" key="10">
    <source>
        <dbReference type="ARBA" id="ARBA00023319"/>
    </source>
</evidence>
<dbReference type="RefSeq" id="XP_025771534.1">
    <property type="nucleotide sequence ID" value="XM_025915749.1"/>
</dbReference>
<dbReference type="FunFam" id="2.60.40.10:FF:000194">
    <property type="entry name" value="Intercellular adhesion molecule 1"/>
    <property type="match status" value="1"/>
</dbReference>
<evidence type="ECO:0000256" key="3">
    <source>
        <dbReference type="ARBA" id="ARBA00022729"/>
    </source>
</evidence>
<evidence type="ECO:0000256" key="7">
    <source>
        <dbReference type="ARBA" id="ARBA00023136"/>
    </source>
</evidence>
<dbReference type="InterPro" id="IPR013768">
    <property type="entry name" value="ICAM_N"/>
</dbReference>
<evidence type="ECO:0000256" key="2">
    <source>
        <dbReference type="ARBA" id="ARBA00022692"/>
    </source>
</evidence>
<feature type="signal peptide" evidence="12">
    <location>
        <begin position="1"/>
        <end position="27"/>
    </location>
</feature>
<dbReference type="GO" id="GO:0005886">
    <property type="term" value="C:plasma membrane"/>
    <property type="evidence" value="ECO:0007669"/>
    <property type="project" value="TreeGrafter"/>
</dbReference>
<evidence type="ECO:0000256" key="8">
    <source>
        <dbReference type="ARBA" id="ARBA00023157"/>
    </source>
</evidence>
<dbReference type="SUPFAM" id="SSF48726">
    <property type="entry name" value="Immunoglobulin"/>
    <property type="match status" value="4"/>
</dbReference>
<feature type="domain" description="Ig-like" evidence="13">
    <location>
        <begin position="264"/>
        <end position="342"/>
    </location>
</feature>
<dbReference type="GO" id="GO:0005178">
    <property type="term" value="F:integrin binding"/>
    <property type="evidence" value="ECO:0007669"/>
    <property type="project" value="InterPro"/>
</dbReference>
<evidence type="ECO:0000256" key="12">
    <source>
        <dbReference type="SAM" id="SignalP"/>
    </source>
</evidence>
<evidence type="ECO:0000256" key="5">
    <source>
        <dbReference type="ARBA" id="ARBA00022889"/>
    </source>
</evidence>
<dbReference type="KEGG" id="pcoo:112852260"/>
<keyword evidence="3 12" id="KW-0732">Signal</keyword>
<keyword evidence="8" id="KW-1015">Disulfide bond</keyword>
<dbReference type="AlphaFoldDB" id="A0A6P6H749"/>
<dbReference type="Proteomes" id="UP000515131">
    <property type="component" value="Unplaced"/>
</dbReference>
<dbReference type="Gene3D" id="2.60.40.10">
    <property type="entry name" value="Immunoglobulins"/>
    <property type="match status" value="4"/>
</dbReference>
<dbReference type="InterPro" id="IPR003599">
    <property type="entry name" value="Ig_sub"/>
</dbReference>
<dbReference type="PANTHER" id="PTHR13771">
    <property type="entry name" value="INTERCELLULAR ADHESION MOLECULE"/>
    <property type="match status" value="1"/>
</dbReference>
<proteinExistence type="predicted"/>
<dbReference type="InterPro" id="IPR013783">
    <property type="entry name" value="Ig-like_fold"/>
</dbReference>
<evidence type="ECO:0000313" key="14">
    <source>
        <dbReference type="Proteomes" id="UP000515131"/>
    </source>
</evidence>
<dbReference type="Pfam" id="PF03921">
    <property type="entry name" value="ICAM_N"/>
    <property type="match status" value="1"/>
</dbReference>
<dbReference type="GeneID" id="112852260"/>